<reference evidence="2 3" key="1">
    <citation type="submission" date="2020-08" db="EMBL/GenBank/DDBJ databases">
        <title>Genomic Encyclopedia of Type Strains, Phase IV (KMG-IV): sequencing the most valuable type-strain genomes for metagenomic binning, comparative biology and taxonomic classification.</title>
        <authorList>
            <person name="Goeker M."/>
        </authorList>
    </citation>
    <scope>NUCLEOTIDE SEQUENCE [LARGE SCALE GENOMIC DNA]</scope>
    <source>
        <strain evidence="2 3">DSM 17075</strain>
    </source>
</reference>
<dbReference type="Pfam" id="PF02789">
    <property type="entry name" value="Peptidase_M17_N"/>
    <property type="match status" value="1"/>
</dbReference>
<proteinExistence type="predicted"/>
<feature type="domain" description="Peptidase M17 leucyl aminopeptidase N-terminal" evidence="1">
    <location>
        <begin position="18"/>
        <end position="85"/>
    </location>
</feature>
<dbReference type="InterPro" id="IPR008283">
    <property type="entry name" value="Peptidase_M17_N"/>
</dbReference>
<dbReference type="SUPFAM" id="SSF52949">
    <property type="entry name" value="Macro domain-like"/>
    <property type="match status" value="1"/>
</dbReference>
<dbReference type="GO" id="GO:0006508">
    <property type="term" value="P:proteolysis"/>
    <property type="evidence" value="ECO:0007669"/>
    <property type="project" value="InterPro"/>
</dbReference>
<dbReference type="Proteomes" id="UP000559598">
    <property type="component" value="Unassembled WGS sequence"/>
</dbReference>
<evidence type="ECO:0000313" key="2">
    <source>
        <dbReference type="EMBL" id="MBB4075419.1"/>
    </source>
</evidence>
<accession>A0A840E0Y9</accession>
<name>A0A840E0Y9_9BACL</name>
<dbReference type="GO" id="GO:0070006">
    <property type="term" value="F:metalloaminopeptidase activity"/>
    <property type="evidence" value="ECO:0007669"/>
    <property type="project" value="InterPro"/>
</dbReference>
<sequence>MFTVMQEISNNARHEAIVIGLFEKEPLFSGIVAKWNEQLNGQLTELVNEGDLSPKKKHITKVHTLGQMNIKRLYFVGLGKKRRINV</sequence>
<keyword evidence="3" id="KW-1185">Reference proteome</keyword>
<dbReference type="InterPro" id="IPR043472">
    <property type="entry name" value="Macro_dom-like"/>
</dbReference>
<evidence type="ECO:0000313" key="3">
    <source>
        <dbReference type="Proteomes" id="UP000559598"/>
    </source>
</evidence>
<dbReference type="EMBL" id="JACIDE010000032">
    <property type="protein sequence ID" value="MBB4075419.1"/>
    <property type="molecule type" value="Genomic_DNA"/>
</dbReference>
<dbReference type="Gene3D" id="3.40.220.10">
    <property type="entry name" value="Leucine Aminopeptidase, subunit E, domain 1"/>
    <property type="match status" value="1"/>
</dbReference>
<evidence type="ECO:0000259" key="1">
    <source>
        <dbReference type="Pfam" id="PF02789"/>
    </source>
</evidence>
<protein>
    <recommendedName>
        <fullName evidence="1">Peptidase M17 leucyl aminopeptidase N-terminal domain-containing protein</fullName>
    </recommendedName>
</protein>
<comment type="caution">
    <text evidence="2">The sequence shown here is derived from an EMBL/GenBank/DDBJ whole genome shotgun (WGS) entry which is preliminary data.</text>
</comment>
<dbReference type="AlphaFoldDB" id="A0A840E0Y9"/>
<organism evidence="2 3">
    <name type="scientific">Anoxybacteroides voinovskiense</name>
    <dbReference type="NCBI Taxonomy" id="230470"/>
    <lineage>
        <taxon>Bacteria</taxon>
        <taxon>Bacillati</taxon>
        <taxon>Bacillota</taxon>
        <taxon>Bacilli</taxon>
        <taxon>Bacillales</taxon>
        <taxon>Anoxybacillaceae</taxon>
        <taxon>Anoxybacteroides</taxon>
    </lineage>
</organism>
<gene>
    <name evidence="2" type="ORF">GGR02_003253</name>
</gene>